<evidence type="ECO:0000313" key="5">
    <source>
        <dbReference type="Proteomes" id="UP001212498"/>
    </source>
</evidence>
<comment type="caution">
    <text evidence="4">The sequence shown here is derived from an EMBL/GenBank/DDBJ whole genome shotgun (WGS) entry which is preliminary data.</text>
</comment>
<proteinExistence type="predicted"/>
<accession>A0ABT4ST02</accession>
<dbReference type="InterPro" id="IPR035940">
    <property type="entry name" value="CAP_sf"/>
</dbReference>
<feature type="compositionally biased region" description="Low complexity" evidence="1">
    <location>
        <begin position="129"/>
        <end position="183"/>
    </location>
</feature>
<organism evidence="4 5">
    <name type="scientific">Nonomuraea ferruginea</name>
    <dbReference type="NCBI Taxonomy" id="46174"/>
    <lineage>
        <taxon>Bacteria</taxon>
        <taxon>Bacillati</taxon>
        <taxon>Actinomycetota</taxon>
        <taxon>Actinomycetes</taxon>
        <taxon>Streptosporangiales</taxon>
        <taxon>Streptosporangiaceae</taxon>
        <taxon>Nonomuraea</taxon>
    </lineage>
</organism>
<name>A0ABT4ST02_9ACTN</name>
<reference evidence="4 5" key="1">
    <citation type="submission" date="2022-11" db="EMBL/GenBank/DDBJ databases">
        <title>Nonomuraea corallina sp. nov., a new species of the genus Nonomuraea isolated from sea side sediment in Thai sea.</title>
        <authorList>
            <person name="Ngamcharungchit C."/>
            <person name="Matsumoto A."/>
            <person name="Suriyachadkun C."/>
            <person name="Panbangred W."/>
            <person name="Inahashi Y."/>
            <person name="Intra B."/>
        </authorList>
    </citation>
    <scope>NUCLEOTIDE SEQUENCE [LARGE SCALE GENOMIC DNA]</scope>
    <source>
        <strain evidence="4 5">DSM 43553</strain>
    </source>
</reference>
<protein>
    <submittedName>
        <fullName evidence="4">CAP domain-containing protein</fullName>
    </submittedName>
</protein>
<evidence type="ECO:0000256" key="1">
    <source>
        <dbReference type="SAM" id="MobiDB-lite"/>
    </source>
</evidence>
<sequence length="318" mass="33576">MRRPLGVLACLVGAAALSAPVATANAATVPQSACRVSVTKPRLADDGKIRATAALRGCYTYGTVRVRILRAVPGKDRILKSGADRGRSPRVTVAMACAPGTYYAVATDYRGHAGKSRAVRVKECDLAATPVPTATRTPQPAPTATRTATQAPRPTPTQTRTATQTPRPTPTRTATQAPQPTTTSSPGTVGTAEENEVVRLTNAERAKGGCQALKHDAQLNKAAAGHSSDMARNGYFSHTSQDGRSFMDRIRQAGFTGGRGWAENIAMGQRTPADVVKAWMNSSGHRANIMNCSYNLIGVGAVKNSSGQIYWTQNFAAR</sequence>
<dbReference type="PANTHER" id="PTHR31157:SF1">
    <property type="entry name" value="SCP DOMAIN-CONTAINING PROTEIN"/>
    <property type="match status" value="1"/>
</dbReference>
<feature type="signal peptide" evidence="2">
    <location>
        <begin position="1"/>
        <end position="26"/>
    </location>
</feature>
<evidence type="ECO:0000256" key="2">
    <source>
        <dbReference type="SAM" id="SignalP"/>
    </source>
</evidence>
<dbReference type="Pfam" id="PF00188">
    <property type="entry name" value="CAP"/>
    <property type="match status" value="1"/>
</dbReference>
<dbReference type="SUPFAM" id="SSF55797">
    <property type="entry name" value="PR-1-like"/>
    <property type="match status" value="1"/>
</dbReference>
<feature type="chain" id="PRO_5046664369" evidence="2">
    <location>
        <begin position="27"/>
        <end position="318"/>
    </location>
</feature>
<gene>
    <name evidence="4" type="ORF">OUY24_07195</name>
</gene>
<dbReference type="EMBL" id="JAPNUD010000012">
    <property type="protein sequence ID" value="MDA0640401.1"/>
    <property type="molecule type" value="Genomic_DNA"/>
</dbReference>
<feature type="region of interest" description="Disordered" evidence="1">
    <location>
        <begin position="129"/>
        <end position="193"/>
    </location>
</feature>
<evidence type="ECO:0000313" key="4">
    <source>
        <dbReference type="EMBL" id="MDA0640401.1"/>
    </source>
</evidence>
<feature type="domain" description="SCP" evidence="3">
    <location>
        <begin position="199"/>
        <end position="315"/>
    </location>
</feature>
<dbReference type="InterPro" id="IPR014044">
    <property type="entry name" value="CAP_dom"/>
</dbReference>
<dbReference type="Gene3D" id="3.40.33.10">
    <property type="entry name" value="CAP"/>
    <property type="match status" value="1"/>
</dbReference>
<dbReference type="PANTHER" id="PTHR31157">
    <property type="entry name" value="SCP DOMAIN-CONTAINING PROTEIN"/>
    <property type="match status" value="1"/>
</dbReference>
<keyword evidence="5" id="KW-1185">Reference proteome</keyword>
<evidence type="ECO:0000259" key="3">
    <source>
        <dbReference type="Pfam" id="PF00188"/>
    </source>
</evidence>
<dbReference type="Proteomes" id="UP001212498">
    <property type="component" value="Unassembled WGS sequence"/>
</dbReference>
<dbReference type="RefSeq" id="WP_271275635.1">
    <property type="nucleotide sequence ID" value="NZ_BAABFD010000015.1"/>
</dbReference>
<keyword evidence="2" id="KW-0732">Signal</keyword>
<dbReference type="CDD" id="cd05379">
    <property type="entry name" value="CAP_bacterial"/>
    <property type="match status" value="1"/>
</dbReference>